<keyword evidence="1" id="KW-0812">Transmembrane</keyword>
<dbReference type="EMBL" id="KF429251">
    <property type="protein sequence ID" value="AGS12479.1"/>
    <property type="molecule type" value="Genomic_DNA"/>
</dbReference>
<dbReference type="RefSeq" id="YP_009506416.1">
    <property type="nucleotide sequence ID" value="NC_038448.1"/>
</dbReference>
<dbReference type="Proteomes" id="UP000232547">
    <property type="component" value="Segment DNA A"/>
</dbReference>
<dbReference type="Pfam" id="PF04807">
    <property type="entry name" value="Gemini_AC4_5"/>
    <property type="match status" value="1"/>
</dbReference>
<sequence>MSTCHVQQQSILSVILILSSLLMIITNMIVQLHKLPHQSLFLARILSTSSHSSKSTKNLISTPKIILNSSRTRLIIIHIKNLSEIHRSPKGTSIPNNKKHNCIGVILSLDILIHPHLTQNIHGLDTEPLANTMGEPISTSDIRHTNDLPSMGYIMTLFK</sequence>
<dbReference type="GeneID" id="37617292"/>
<evidence type="ECO:0000259" key="2">
    <source>
        <dbReference type="Pfam" id="PF04807"/>
    </source>
</evidence>
<dbReference type="KEGG" id="vg:37617292"/>
<feature type="domain" description="Geminivirus AC4/5 conserved" evidence="2">
    <location>
        <begin position="64"/>
        <end position="96"/>
    </location>
</feature>
<keyword evidence="1" id="KW-0472">Membrane</keyword>
<name>S5REP9_9GEMI</name>
<keyword evidence="4" id="KW-1185">Reference proteome</keyword>
<keyword evidence="1" id="KW-1133">Transmembrane helix</keyword>
<evidence type="ECO:0000313" key="4">
    <source>
        <dbReference type="Proteomes" id="UP000232547"/>
    </source>
</evidence>
<dbReference type="InterPro" id="IPR006892">
    <property type="entry name" value="Gemini_AC4_5_cons_dom_1"/>
</dbReference>
<protein>
    <submittedName>
        <fullName evidence="3">AC5 protein</fullName>
    </submittedName>
</protein>
<accession>S5REP9</accession>
<organism evidence="3 4">
    <name type="scientific">Hedyotis uncinella yellow mosaic virus</name>
    <dbReference type="NCBI Taxonomy" id="1428190"/>
    <lineage>
        <taxon>Viruses</taxon>
        <taxon>Monodnaviria</taxon>
        <taxon>Shotokuvirae</taxon>
        <taxon>Cressdnaviricota</taxon>
        <taxon>Repensiviricetes</taxon>
        <taxon>Geplafuvirales</taxon>
        <taxon>Geminiviridae</taxon>
        <taxon>Begomovirus</taxon>
        <taxon>Begomovirus hedyotis</taxon>
    </lineage>
</organism>
<dbReference type="OrthoDB" id="13982at10239"/>
<feature type="transmembrane region" description="Helical" evidence="1">
    <location>
        <begin position="12"/>
        <end position="30"/>
    </location>
</feature>
<evidence type="ECO:0000256" key="1">
    <source>
        <dbReference type="SAM" id="Phobius"/>
    </source>
</evidence>
<evidence type="ECO:0000313" key="3">
    <source>
        <dbReference type="EMBL" id="AGS12479.1"/>
    </source>
</evidence>
<reference evidence="3 4" key="1">
    <citation type="journal article" date="2014" name="Virus Genes">
        <title>Isolation and molecular characterization of a distinct begomovirus and its associated betasatellite infecting Hedyotis uncinella (Hook. et Arn.) in Vietnam.</title>
        <authorList>
            <person name="Du Z."/>
            <person name="Chen M."/>
            <person name="Wang Z."/>
            <person name="Liu Y."/>
            <person name="Zhang S."/>
            <person name="He Z."/>
        </authorList>
    </citation>
    <scope>NUCLEOTIDE SEQUENCE [LARGE SCALE GENOMIC DNA]</scope>
    <source>
        <strain evidence="3">VN1</strain>
    </source>
</reference>
<proteinExistence type="predicted"/>